<protein>
    <submittedName>
        <fullName evidence="1">Uncharacterized protein</fullName>
    </submittedName>
</protein>
<comment type="caution">
    <text evidence="1">The sequence shown here is derived from an EMBL/GenBank/DDBJ whole genome shotgun (WGS) entry which is preliminary data.</text>
</comment>
<reference evidence="1 2" key="1">
    <citation type="submission" date="2023-08" db="EMBL/GenBank/DDBJ databases">
        <title>A Necator americanus chromosomal reference genome.</title>
        <authorList>
            <person name="Ilik V."/>
            <person name="Petrzelkova K.J."/>
            <person name="Pardy F."/>
            <person name="Fuh T."/>
            <person name="Niatou-Singa F.S."/>
            <person name="Gouil Q."/>
            <person name="Baker L."/>
            <person name="Ritchie M.E."/>
            <person name="Jex A.R."/>
            <person name="Gazzola D."/>
            <person name="Li H."/>
            <person name="Toshio Fujiwara R."/>
            <person name="Zhan B."/>
            <person name="Aroian R.V."/>
            <person name="Pafco B."/>
            <person name="Schwarz E.M."/>
        </authorList>
    </citation>
    <scope>NUCLEOTIDE SEQUENCE [LARGE SCALE GENOMIC DNA]</scope>
    <source>
        <strain evidence="1 2">Aroian</strain>
        <tissue evidence="1">Whole animal</tissue>
    </source>
</reference>
<dbReference type="EMBL" id="JAVFWL010000002">
    <property type="protein sequence ID" value="KAK6734767.1"/>
    <property type="molecule type" value="Genomic_DNA"/>
</dbReference>
<dbReference type="PROSITE" id="PS50877">
    <property type="entry name" value="GOLOCO"/>
    <property type="match status" value="1"/>
</dbReference>
<gene>
    <name evidence="1" type="primary">Necator_chrII.g5932</name>
    <name evidence="1" type="ORF">RB195_018139</name>
</gene>
<proteinExistence type="predicted"/>
<accession>A0ABR1C8D3</accession>
<organism evidence="1 2">
    <name type="scientific">Necator americanus</name>
    <name type="common">Human hookworm</name>
    <dbReference type="NCBI Taxonomy" id="51031"/>
    <lineage>
        <taxon>Eukaryota</taxon>
        <taxon>Metazoa</taxon>
        <taxon>Ecdysozoa</taxon>
        <taxon>Nematoda</taxon>
        <taxon>Chromadorea</taxon>
        <taxon>Rhabditida</taxon>
        <taxon>Rhabditina</taxon>
        <taxon>Rhabditomorpha</taxon>
        <taxon>Strongyloidea</taxon>
        <taxon>Ancylostomatidae</taxon>
        <taxon>Bunostominae</taxon>
        <taxon>Necator</taxon>
    </lineage>
</organism>
<dbReference type="Pfam" id="PF02188">
    <property type="entry name" value="GoLoco"/>
    <property type="match status" value="1"/>
</dbReference>
<dbReference type="InterPro" id="IPR003109">
    <property type="entry name" value="GoLoco_motif"/>
</dbReference>
<name>A0ABR1C8D3_NECAM</name>
<dbReference type="SMART" id="SM00390">
    <property type="entry name" value="GoLoco"/>
    <property type="match status" value="1"/>
</dbReference>
<evidence type="ECO:0000313" key="1">
    <source>
        <dbReference type="EMBL" id="KAK6734767.1"/>
    </source>
</evidence>
<keyword evidence="2" id="KW-1185">Reference proteome</keyword>
<dbReference type="Proteomes" id="UP001303046">
    <property type="component" value="Unassembled WGS sequence"/>
</dbReference>
<sequence>MDWIWSWKDTMFYGICTFSKGAGAAERDPVPVDKYDAPLRLKSYRRNSMNSDFYIGSEMMRGSGLFTTAVPYSPNPDKSNDFLTLLEKMQSQRLDEQRCEMPDLHCTNAQVLSFLQCHGGLSTLHRLSVACRAHTAETPWQSHNPSAPHTHNPVMELVIAPSRRCTTVFSVTSTNPISQLCH</sequence>
<evidence type="ECO:0000313" key="2">
    <source>
        <dbReference type="Proteomes" id="UP001303046"/>
    </source>
</evidence>